<dbReference type="Proteomes" id="UP000142765">
    <property type="component" value="Segment"/>
</dbReference>
<protein>
    <submittedName>
        <fullName evidence="2 4">ORF154</fullName>
    </submittedName>
</protein>
<keyword evidence="6" id="KW-1185">Reference proteome</keyword>
<dbReference type="RefSeq" id="YP_007003976.1">
    <property type="nucleotide sequence ID" value="NC_019495.1"/>
</dbReference>
<dbReference type="Proteomes" id="UP000101183">
    <property type="component" value="Segment"/>
</dbReference>
<keyword evidence="1" id="KW-0472">Membrane</keyword>
<dbReference type="EMBL" id="KT387800">
    <property type="protein sequence ID" value="AMB21726.1"/>
    <property type="molecule type" value="Genomic_DNA"/>
</dbReference>
<reference evidence="4 8" key="3">
    <citation type="submission" date="2015-08" db="EMBL/GenBank/DDBJ databases">
        <authorList>
            <person name="Babu N.S."/>
            <person name="Beckwith C.J."/>
            <person name="Beseler K.G."/>
            <person name="Brison A."/>
            <person name="Carone J.V."/>
            <person name="Caskin T.P."/>
            <person name="Diamond M."/>
            <person name="Durham M.E."/>
            <person name="Foxe J.M."/>
            <person name="Go M."/>
            <person name="Henderson B.A."/>
            <person name="Jones I.B."/>
            <person name="McGettigan J.A."/>
            <person name="Micheletti S.J."/>
            <person name="Nasrallah M.E."/>
            <person name="Ortiz D."/>
            <person name="Piller C.R."/>
            <person name="Privatt S.R."/>
            <person name="Schneider S.L."/>
            <person name="Sharp S."/>
            <person name="Smith T.C."/>
            <person name="Stanton J.D."/>
            <person name="Ullery H.E."/>
            <person name="Wilson R.J."/>
            <person name="Serrano M.G."/>
            <person name="Buck G."/>
            <person name="Lee V."/>
            <person name="Wang Y."/>
            <person name="Carvalho R."/>
            <person name="Voegtly L."/>
            <person name="Shi R."/>
            <person name="Duckworth R."/>
            <person name="Johnson A."/>
            <person name="Loviza R."/>
            <person name="Walstead R."/>
            <person name="Shah Z."/>
            <person name="Kiflezghi M."/>
            <person name="Wade K."/>
            <person name="Ball S.L."/>
            <person name="Bradley K.W."/>
            <person name="Asai D.J."/>
            <person name="Bowman C.A."/>
            <person name="Russell D.A."/>
            <person name="Pope W.H."/>
            <person name="Jacobs-Sera D."/>
            <person name="Hendrix R.W."/>
            <person name="Hatfull G.F."/>
        </authorList>
    </citation>
    <scope>NUCLEOTIDE SEQUENCE [LARGE SCALE GENOMIC DNA]</scope>
    <source>
        <strain evidence="4">SY</strain>
    </source>
</reference>
<evidence type="ECO:0000256" key="1">
    <source>
        <dbReference type="SAM" id="Phobius"/>
    </source>
</evidence>
<dbReference type="KEGG" id="vg:14011389"/>
<dbReference type="EMBL" id="MN593216">
    <property type="protein sequence ID" value="QIV66973.1"/>
    <property type="molecule type" value="Genomic_DNA"/>
</dbReference>
<reference evidence="5" key="4">
    <citation type="submission" date="2019-10" db="EMBL/GenBank/DDBJ databases">
        <title>The complete genome of Cyprinid herpesvirus 2, a new strain isolated from Allogynogenetic crucian carp.</title>
        <authorList>
            <person name="Jiang Y."/>
            <person name="Wang H."/>
            <person name="Lu L."/>
        </authorList>
    </citation>
    <scope>NUCLEOTIDE SEQUENCE</scope>
    <source>
        <strain evidence="5">YC-01</strain>
    </source>
</reference>
<evidence type="ECO:0000313" key="2">
    <source>
        <dbReference type="EMBL" id="AFJ20606.1"/>
    </source>
</evidence>
<reference evidence="7" key="5">
    <citation type="journal article" date="2022" name="Can. J. Microbiol.">
        <title>Characterization and Prevalence of A New Fatal Genotype CyHV-2 in Mainland China.</title>
        <authorList>
            <person name="Li L."/>
            <person name="Luo Y."/>
            <person name="Gao Z."/>
            <person name="Huang J."/>
            <person name="Zheng X."/>
            <person name="Nie H."/>
            <person name="Zhang J."/>
            <person name="Lin L."/>
            <person name="Yuan J."/>
        </authorList>
    </citation>
    <scope>NUCLEOTIDE SEQUENCE [LARGE SCALE GENOMIC DNA]</scope>
</reference>
<evidence type="ECO:0000313" key="7">
    <source>
        <dbReference type="Proteomes" id="UP000126788"/>
    </source>
</evidence>
<organism evidence="2 6">
    <name type="scientific">Cyprinid herpesvirus 2</name>
    <name type="common">CyHV-2</name>
    <dbReference type="NCBI Taxonomy" id="317878"/>
    <lineage>
        <taxon>Viruses</taxon>
        <taxon>Duplodnaviria</taxon>
        <taxon>Heunggongvirae</taxon>
        <taxon>Peploviricota</taxon>
        <taxon>Herviviricetes</taxon>
        <taxon>Herpesvirales</taxon>
        <taxon>Alloherpesviridae</taxon>
        <taxon>Cyvirus</taxon>
        <taxon>Cyvirus cyprinidallo2</taxon>
    </lineage>
</organism>
<dbReference type="EMBL" id="JQ815364">
    <property type="protein sequence ID" value="AFJ20606.1"/>
    <property type="molecule type" value="Genomic_DNA"/>
</dbReference>
<evidence type="ECO:0000313" key="3">
    <source>
        <dbReference type="EMBL" id="AKC02098.1"/>
    </source>
</evidence>
<reference evidence="3" key="2">
    <citation type="journal article" date="2015" name="Can. J. Microbiol.">
        <title>Characterization and Prevalence of A New Fatal Genotype CyHV-2 in Mainland China.</title>
        <authorList>
            <person name="Li L."/>
            <person name="Luo Y."/>
            <person name="Gao Z."/>
            <person name="Huang J."/>
            <person name="Zheng X."/>
            <person name="Nie H."/>
            <person name="Zhang J."/>
            <person name="Lin L."/>
            <person name="Yuan J."/>
        </authorList>
    </citation>
    <scope>NUCLEOTIDE SEQUENCE [LARGE SCALE GENOMIC DNA]</scope>
    <source>
        <strain evidence="3">SY-C1</strain>
    </source>
</reference>
<evidence type="ECO:0000313" key="4">
    <source>
        <dbReference type="EMBL" id="AMB21726.1"/>
    </source>
</evidence>
<feature type="transmembrane region" description="Helical" evidence="1">
    <location>
        <begin position="12"/>
        <end position="41"/>
    </location>
</feature>
<evidence type="ECO:0000313" key="5">
    <source>
        <dbReference type="EMBL" id="QIV66973.1"/>
    </source>
</evidence>
<name>K7PBR2_CYHV2</name>
<evidence type="ECO:0000313" key="8">
    <source>
        <dbReference type="Proteomes" id="UP000142765"/>
    </source>
</evidence>
<sequence>MVVAADNTMNSIIVVILAVCISLTLILLCVFSAILYMCYLIKALQVALTLKIDQCISLTNLMRDELHVYRRRLQQPQLQQLQPDIIPLMRQGSYLNVRA</sequence>
<gene>
    <name evidence="2" type="ORF">CyHV2_ORF154</name>
</gene>
<dbReference type="EMBL" id="KM200722">
    <property type="protein sequence ID" value="AKC02098.1"/>
    <property type="molecule type" value="Genomic_DNA"/>
</dbReference>
<proteinExistence type="predicted"/>
<evidence type="ECO:0000313" key="6">
    <source>
        <dbReference type="Proteomes" id="UP000101183"/>
    </source>
</evidence>
<dbReference type="GeneID" id="14011389"/>
<keyword evidence="1" id="KW-0812">Transmembrane</keyword>
<dbReference type="Proteomes" id="UP000126788">
    <property type="component" value="Genome"/>
</dbReference>
<reference evidence="2 6" key="1">
    <citation type="journal article" date="2013" name="J. Virol.">
        <title>Comparative genomics of carp herpesviruses.</title>
        <authorList>
            <person name="Davison A.J."/>
            <person name="Kurobe T."/>
            <person name="Gatherer D."/>
            <person name="Cunningham C."/>
            <person name="Korf I."/>
            <person name="Fukuda H."/>
            <person name="Hedrick R.P."/>
            <person name="Waltzek T.B."/>
        </authorList>
    </citation>
    <scope>NUCLEOTIDE SEQUENCE [LARGE SCALE GENOMIC DNA]</scope>
    <source>
        <strain evidence="2">ST-J1</strain>
    </source>
</reference>
<accession>K7PBR2</accession>
<keyword evidence="1" id="KW-1133">Transmembrane helix</keyword>